<evidence type="ECO:0000259" key="7">
    <source>
        <dbReference type="Pfam" id="PF13462"/>
    </source>
</evidence>
<dbReference type="RefSeq" id="WP_345410184.1">
    <property type="nucleotide sequence ID" value="NZ_BAABHO010000001.1"/>
</dbReference>
<dbReference type="Pfam" id="PF13462">
    <property type="entry name" value="Thioredoxin_4"/>
    <property type="match status" value="1"/>
</dbReference>
<proteinExistence type="inferred from homology"/>
<gene>
    <name evidence="8" type="ORF">GCM10023200_00890</name>
</gene>
<evidence type="ECO:0000256" key="4">
    <source>
        <dbReference type="ARBA" id="ARBA00023157"/>
    </source>
</evidence>
<keyword evidence="5" id="KW-0676">Redox-active center</keyword>
<comment type="caution">
    <text evidence="8">The sequence shown here is derived from an EMBL/GenBank/DDBJ whole genome shotgun (WGS) entry which is preliminary data.</text>
</comment>
<evidence type="ECO:0000256" key="3">
    <source>
        <dbReference type="ARBA" id="ARBA00023002"/>
    </source>
</evidence>
<evidence type="ECO:0000313" key="9">
    <source>
        <dbReference type="Proteomes" id="UP001500928"/>
    </source>
</evidence>
<comment type="similarity">
    <text evidence="1">Belongs to the thioredoxin family. DsbA subfamily.</text>
</comment>
<keyword evidence="2" id="KW-0732">Signal</keyword>
<dbReference type="EMBL" id="BAABHO010000001">
    <property type="protein sequence ID" value="GAA4772390.1"/>
    <property type="molecule type" value="Genomic_DNA"/>
</dbReference>
<keyword evidence="3" id="KW-0560">Oxidoreductase</keyword>
<evidence type="ECO:0000256" key="6">
    <source>
        <dbReference type="SAM" id="Phobius"/>
    </source>
</evidence>
<dbReference type="PANTHER" id="PTHR13887">
    <property type="entry name" value="GLUTATHIONE S-TRANSFERASE KAPPA"/>
    <property type="match status" value="1"/>
</dbReference>
<dbReference type="Proteomes" id="UP001500928">
    <property type="component" value="Unassembled WGS sequence"/>
</dbReference>
<keyword evidence="9" id="KW-1185">Reference proteome</keyword>
<keyword evidence="6" id="KW-0472">Membrane</keyword>
<feature type="domain" description="Thioredoxin-like fold" evidence="7">
    <location>
        <begin position="78"/>
        <end position="234"/>
    </location>
</feature>
<evidence type="ECO:0000256" key="2">
    <source>
        <dbReference type="ARBA" id="ARBA00022729"/>
    </source>
</evidence>
<dbReference type="SUPFAM" id="SSF52833">
    <property type="entry name" value="Thioredoxin-like"/>
    <property type="match status" value="1"/>
</dbReference>
<keyword evidence="4" id="KW-1015">Disulfide bond</keyword>
<organism evidence="8 9">
    <name type="scientific">Actinomycetospora chlora</name>
    <dbReference type="NCBI Taxonomy" id="663608"/>
    <lineage>
        <taxon>Bacteria</taxon>
        <taxon>Bacillati</taxon>
        <taxon>Actinomycetota</taxon>
        <taxon>Actinomycetes</taxon>
        <taxon>Pseudonocardiales</taxon>
        <taxon>Pseudonocardiaceae</taxon>
        <taxon>Actinomycetospora</taxon>
    </lineage>
</organism>
<name>A0ABP9A3T0_9PSEU</name>
<dbReference type="PANTHER" id="PTHR13887:SF14">
    <property type="entry name" value="DISULFIDE BOND FORMATION PROTEIN D"/>
    <property type="match status" value="1"/>
</dbReference>
<dbReference type="InterPro" id="IPR036249">
    <property type="entry name" value="Thioredoxin-like_sf"/>
</dbReference>
<keyword evidence="6" id="KW-0812">Transmembrane</keyword>
<keyword evidence="6" id="KW-1133">Transmembrane helix</keyword>
<evidence type="ECO:0000313" key="8">
    <source>
        <dbReference type="EMBL" id="GAA4772390.1"/>
    </source>
</evidence>
<evidence type="ECO:0000256" key="1">
    <source>
        <dbReference type="ARBA" id="ARBA00005791"/>
    </source>
</evidence>
<reference evidence="9" key="1">
    <citation type="journal article" date="2019" name="Int. J. Syst. Evol. Microbiol.">
        <title>The Global Catalogue of Microorganisms (GCM) 10K type strain sequencing project: providing services to taxonomists for standard genome sequencing and annotation.</title>
        <authorList>
            <consortium name="The Broad Institute Genomics Platform"/>
            <consortium name="The Broad Institute Genome Sequencing Center for Infectious Disease"/>
            <person name="Wu L."/>
            <person name="Ma J."/>
        </authorList>
    </citation>
    <scope>NUCLEOTIDE SEQUENCE [LARGE SCALE GENOMIC DNA]</scope>
    <source>
        <strain evidence="9">JCM 17979</strain>
    </source>
</reference>
<accession>A0ABP9A3T0</accession>
<feature type="transmembrane region" description="Helical" evidence="6">
    <location>
        <begin position="21"/>
        <end position="43"/>
    </location>
</feature>
<dbReference type="Gene3D" id="3.40.30.10">
    <property type="entry name" value="Glutaredoxin"/>
    <property type="match status" value="1"/>
</dbReference>
<protein>
    <submittedName>
        <fullName evidence="8">Thioredoxin domain-containing protein</fullName>
    </submittedName>
</protein>
<sequence length="243" mass="24754">MATRSKRPAPATTKPKTSSRTPMIVGVAVVLLVAIVVIGGVLLSGNSSEGQGQAIPVAPAPAQYATTVAGGVVTAGGAAPHTIDLYEDAQCPACQSFEESYGPRIAQAIAAGRVQVRFHMVNLLDQRSNPPGYSTAGGNAMICAAENNAFPAVHTSLYAAQPPEGGRGYDTGQLVDLGQRAGAGPGYADCVTSNRHGAEIAANFQQASTDPALQRQGSFGTPTIVVDGKLLQQQSGDLDAVLG</sequence>
<dbReference type="InterPro" id="IPR012336">
    <property type="entry name" value="Thioredoxin-like_fold"/>
</dbReference>
<evidence type="ECO:0000256" key="5">
    <source>
        <dbReference type="ARBA" id="ARBA00023284"/>
    </source>
</evidence>